<dbReference type="PROSITE" id="PS00134">
    <property type="entry name" value="TRYPSIN_HIS"/>
    <property type="match status" value="1"/>
</dbReference>
<dbReference type="PANTHER" id="PTHR24252">
    <property type="entry name" value="ACROSIN-RELATED"/>
    <property type="match status" value="1"/>
</dbReference>
<dbReference type="InterPro" id="IPR001314">
    <property type="entry name" value="Peptidase_S1A"/>
</dbReference>
<evidence type="ECO:0000256" key="2">
    <source>
        <dbReference type="RuleBase" id="RU363034"/>
    </source>
</evidence>
<dbReference type="PRINTS" id="PR00722">
    <property type="entry name" value="CHYMOTRYPSIN"/>
</dbReference>
<sequence>MPKKSRRTLLLAVGAVLATAVMVPVAVNSAAADDTSASGPEQAAEPRIVGGGKASVSQHPYAVYLADRGGNQYCGAVIVSSTTVVTAAHCAVAVKRADIRVVAGRDNKRSRDGVELRVSRIWVSPDYSGDPGKGDDIAVLTVGGQLPYRPAKVADNGDAGLYEEGTKATVLGWGRVSEGGARSDYLRSAVVPVVSDKTCRTAYSGYDPSDMVCAGYPEGGIDACQGDSGGPLMVGDTLIGIVSFGEGCAKAGKPGVYTRVSHFANDISQQKNRGLIG</sequence>
<evidence type="ECO:0000313" key="6">
    <source>
        <dbReference type="Proteomes" id="UP000656548"/>
    </source>
</evidence>
<reference evidence="5 6" key="1">
    <citation type="submission" date="2020-10" db="EMBL/GenBank/DDBJ databases">
        <title>Sequencing the genomes of 1000 actinobacteria strains.</title>
        <authorList>
            <person name="Klenk H.-P."/>
        </authorList>
    </citation>
    <scope>NUCLEOTIDE SEQUENCE [LARGE SCALE GENOMIC DNA]</scope>
    <source>
        <strain evidence="5 6">DSM 46661</strain>
    </source>
</reference>
<dbReference type="InterPro" id="IPR018114">
    <property type="entry name" value="TRYPSIN_HIS"/>
</dbReference>
<dbReference type="SMART" id="SM00020">
    <property type="entry name" value="Tryp_SPc"/>
    <property type="match status" value="1"/>
</dbReference>
<evidence type="ECO:0000256" key="3">
    <source>
        <dbReference type="SAM" id="SignalP"/>
    </source>
</evidence>
<dbReference type="Proteomes" id="UP000656548">
    <property type="component" value="Unassembled WGS sequence"/>
</dbReference>
<dbReference type="InterPro" id="IPR033116">
    <property type="entry name" value="TRYPSIN_SER"/>
</dbReference>
<dbReference type="InterPro" id="IPR006311">
    <property type="entry name" value="TAT_signal"/>
</dbReference>
<dbReference type="CDD" id="cd00190">
    <property type="entry name" value="Tryp_SPc"/>
    <property type="match status" value="1"/>
</dbReference>
<name>A0ABR9KXM3_9PSEU</name>
<comment type="caution">
    <text evidence="5">The sequence shown here is derived from an EMBL/GenBank/DDBJ whole genome shotgun (WGS) entry which is preliminary data.</text>
</comment>
<keyword evidence="3" id="KW-0732">Signal</keyword>
<feature type="domain" description="Peptidase S1" evidence="4">
    <location>
        <begin position="48"/>
        <end position="272"/>
    </location>
</feature>
<dbReference type="PROSITE" id="PS00135">
    <property type="entry name" value="TRYPSIN_SER"/>
    <property type="match status" value="1"/>
</dbReference>
<dbReference type="Gene3D" id="2.40.10.10">
    <property type="entry name" value="Trypsin-like serine proteases"/>
    <property type="match status" value="1"/>
</dbReference>
<keyword evidence="2" id="KW-0378">Hydrolase</keyword>
<evidence type="ECO:0000259" key="4">
    <source>
        <dbReference type="PROSITE" id="PS50240"/>
    </source>
</evidence>
<dbReference type="SUPFAM" id="SSF50494">
    <property type="entry name" value="Trypsin-like serine proteases"/>
    <property type="match status" value="1"/>
</dbReference>
<dbReference type="PANTHER" id="PTHR24252:SF7">
    <property type="entry name" value="HYALIN"/>
    <property type="match status" value="1"/>
</dbReference>
<dbReference type="Pfam" id="PF00089">
    <property type="entry name" value="Trypsin"/>
    <property type="match status" value="1"/>
</dbReference>
<feature type="signal peptide" evidence="3">
    <location>
        <begin position="1"/>
        <end position="32"/>
    </location>
</feature>
<proteinExistence type="predicted"/>
<dbReference type="InterPro" id="IPR001254">
    <property type="entry name" value="Trypsin_dom"/>
</dbReference>
<dbReference type="RefSeq" id="WP_192741006.1">
    <property type="nucleotide sequence ID" value="NZ_JADBEJ010000001.1"/>
</dbReference>
<keyword evidence="1" id="KW-1015">Disulfide bond</keyword>
<dbReference type="PROSITE" id="PS50240">
    <property type="entry name" value="TRYPSIN_DOM"/>
    <property type="match status" value="1"/>
</dbReference>
<dbReference type="PROSITE" id="PS51318">
    <property type="entry name" value="TAT"/>
    <property type="match status" value="1"/>
</dbReference>
<feature type="chain" id="PRO_5047170661" evidence="3">
    <location>
        <begin position="33"/>
        <end position="277"/>
    </location>
</feature>
<dbReference type="InterPro" id="IPR009003">
    <property type="entry name" value="Peptidase_S1_PA"/>
</dbReference>
<dbReference type="EMBL" id="JADBEJ010000001">
    <property type="protein sequence ID" value="MBE1573112.1"/>
    <property type="molecule type" value="Genomic_DNA"/>
</dbReference>
<gene>
    <name evidence="5" type="ORF">H4W30_000141</name>
</gene>
<accession>A0ABR9KXM3</accession>
<protein>
    <submittedName>
        <fullName evidence="5">Secreted trypsin-like serine protease</fullName>
    </submittedName>
</protein>
<dbReference type="InterPro" id="IPR043504">
    <property type="entry name" value="Peptidase_S1_PA_chymotrypsin"/>
</dbReference>
<evidence type="ECO:0000256" key="1">
    <source>
        <dbReference type="ARBA" id="ARBA00023157"/>
    </source>
</evidence>
<keyword evidence="2" id="KW-0645">Protease</keyword>
<keyword evidence="2" id="KW-0720">Serine protease</keyword>
<organism evidence="5 6">
    <name type="scientific">Amycolatopsis roodepoortensis</name>
    <dbReference type="NCBI Taxonomy" id="700274"/>
    <lineage>
        <taxon>Bacteria</taxon>
        <taxon>Bacillati</taxon>
        <taxon>Actinomycetota</taxon>
        <taxon>Actinomycetes</taxon>
        <taxon>Pseudonocardiales</taxon>
        <taxon>Pseudonocardiaceae</taxon>
        <taxon>Amycolatopsis</taxon>
    </lineage>
</organism>
<keyword evidence="6" id="KW-1185">Reference proteome</keyword>
<evidence type="ECO:0000313" key="5">
    <source>
        <dbReference type="EMBL" id="MBE1573112.1"/>
    </source>
</evidence>